<dbReference type="EMBL" id="CAWUFR010000280">
    <property type="protein sequence ID" value="CAK6974994.1"/>
    <property type="molecule type" value="Genomic_DNA"/>
</dbReference>
<dbReference type="Proteomes" id="UP001314229">
    <property type="component" value="Unassembled WGS sequence"/>
</dbReference>
<comment type="caution">
    <text evidence="7">The sequence shown here is derived from an EMBL/GenBank/DDBJ whole genome shotgun (WGS) entry which is preliminary data.</text>
</comment>
<evidence type="ECO:0000256" key="2">
    <source>
        <dbReference type="ARBA" id="ARBA00023054"/>
    </source>
</evidence>
<dbReference type="Pfam" id="PF00038">
    <property type="entry name" value="Filament"/>
    <property type="match status" value="1"/>
</dbReference>
<dbReference type="InterPro" id="IPR031211">
    <property type="entry name" value="Nestin"/>
</dbReference>
<feature type="region of interest" description="Disordered" evidence="5">
    <location>
        <begin position="572"/>
        <end position="603"/>
    </location>
</feature>
<evidence type="ECO:0000256" key="5">
    <source>
        <dbReference type="SAM" id="MobiDB-lite"/>
    </source>
</evidence>
<dbReference type="Gene3D" id="1.20.5.170">
    <property type="match status" value="1"/>
</dbReference>
<keyword evidence="1 3" id="KW-0403">Intermediate filament</keyword>
<evidence type="ECO:0000313" key="8">
    <source>
        <dbReference type="Proteomes" id="UP001314229"/>
    </source>
</evidence>
<dbReference type="InterPro" id="IPR018039">
    <property type="entry name" value="IF_conserved"/>
</dbReference>
<feature type="region of interest" description="Disordered" evidence="5">
    <location>
        <begin position="944"/>
        <end position="971"/>
    </location>
</feature>
<accession>A0AAV1PTS6</accession>
<dbReference type="Gene3D" id="1.20.5.1160">
    <property type="entry name" value="Vasodilator-stimulated phosphoprotein"/>
    <property type="match status" value="1"/>
</dbReference>
<dbReference type="PROSITE" id="PS51842">
    <property type="entry name" value="IF_ROD_2"/>
    <property type="match status" value="1"/>
</dbReference>
<dbReference type="GO" id="GO:0030844">
    <property type="term" value="P:positive regulation of intermediate filament depolymerization"/>
    <property type="evidence" value="ECO:0007669"/>
    <property type="project" value="TreeGrafter"/>
</dbReference>
<dbReference type="GO" id="GO:0031730">
    <property type="term" value="F:CCR5 chemokine receptor binding"/>
    <property type="evidence" value="ECO:0007669"/>
    <property type="project" value="TreeGrafter"/>
</dbReference>
<feature type="compositionally biased region" description="Basic and acidic residues" evidence="5">
    <location>
        <begin position="661"/>
        <end position="704"/>
    </location>
</feature>
<feature type="coiled-coil region" evidence="4">
    <location>
        <begin position="206"/>
        <end position="300"/>
    </location>
</feature>
<feature type="domain" description="IF rod" evidence="6">
    <location>
        <begin position="18"/>
        <end position="329"/>
    </location>
</feature>
<evidence type="ECO:0000256" key="1">
    <source>
        <dbReference type="ARBA" id="ARBA00022754"/>
    </source>
</evidence>
<comment type="similarity">
    <text evidence="3">Belongs to the intermediate filament family.</text>
</comment>
<feature type="region of interest" description="Disordered" evidence="5">
    <location>
        <begin position="1151"/>
        <end position="1179"/>
    </location>
</feature>
<feature type="compositionally biased region" description="Acidic residues" evidence="5">
    <location>
        <begin position="1015"/>
        <end position="1034"/>
    </location>
</feature>
<organism evidence="7 8">
    <name type="scientific">Scomber scombrus</name>
    <name type="common">Atlantic mackerel</name>
    <name type="synonym">Scomber vernalis</name>
    <dbReference type="NCBI Taxonomy" id="13677"/>
    <lineage>
        <taxon>Eukaryota</taxon>
        <taxon>Metazoa</taxon>
        <taxon>Chordata</taxon>
        <taxon>Craniata</taxon>
        <taxon>Vertebrata</taxon>
        <taxon>Euteleostomi</taxon>
        <taxon>Actinopterygii</taxon>
        <taxon>Neopterygii</taxon>
        <taxon>Teleostei</taxon>
        <taxon>Neoteleostei</taxon>
        <taxon>Acanthomorphata</taxon>
        <taxon>Pelagiaria</taxon>
        <taxon>Scombriformes</taxon>
        <taxon>Scombridae</taxon>
        <taxon>Scomber</taxon>
    </lineage>
</organism>
<dbReference type="PANTHER" id="PTHR47051:SF1">
    <property type="entry name" value="NESTIN"/>
    <property type="match status" value="1"/>
</dbReference>
<gene>
    <name evidence="7" type="ORF">FSCOSCO3_A035074</name>
</gene>
<dbReference type="SMART" id="SM01391">
    <property type="entry name" value="Filament"/>
    <property type="match status" value="1"/>
</dbReference>
<dbReference type="GO" id="GO:0019215">
    <property type="term" value="F:intermediate filament binding"/>
    <property type="evidence" value="ECO:0007669"/>
    <property type="project" value="InterPro"/>
</dbReference>
<dbReference type="PROSITE" id="PS00226">
    <property type="entry name" value="IF_ROD_1"/>
    <property type="match status" value="1"/>
</dbReference>
<dbReference type="PANTHER" id="PTHR47051">
    <property type="entry name" value="NESTIN"/>
    <property type="match status" value="1"/>
</dbReference>
<evidence type="ECO:0000256" key="4">
    <source>
        <dbReference type="SAM" id="Coils"/>
    </source>
</evidence>
<feature type="compositionally biased region" description="Polar residues" evidence="5">
    <location>
        <begin position="864"/>
        <end position="873"/>
    </location>
</feature>
<keyword evidence="8" id="KW-1185">Reference proteome</keyword>
<evidence type="ECO:0000259" key="6">
    <source>
        <dbReference type="PROSITE" id="PS51842"/>
    </source>
</evidence>
<feature type="region of interest" description="Disordered" evidence="5">
    <location>
        <begin position="626"/>
        <end position="830"/>
    </location>
</feature>
<dbReference type="InterPro" id="IPR039008">
    <property type="entry name" value="IF_rod_dom"/>
</dbReference>
<proteinExistence type="inferred from homology"/>
<feature type="compositionally biased region" description="Polar residues" evidence="5">
    <location>
        <begin position="705"/>
        <end position="718"/>
    </location>
</feature>
<sequence>MELHRVHQPFYHSHLGDEKHQMLNLNQRLETYLSQVKLLEEENAHLAKEIQALRHSNHGALSHRKSLEEELRQARLEVDAAWKDRVYTEVEVGKLTEELQTLDLQRQKVAQARVDANKKSEKSRQELEEEHRAQIWLKQKVSQLEHEMTHLIQTHQDNVAHLEAKITHSRAAVPTTFAQRGNLTPNLLQLDQEYSQRANRAWQETAEAHQGQLAWLEESLNQARSRLMQVGQEKSESQLKLRALEKEIASAQDVRMHLEKTAFQQRDKHSLEIQQLQDHLEGLEAEKGELGQQIDCLLLKNRDLLQQKMSLGMEVSTYRALLDSESLGGNISLLNQPRNIFITDTVFSPQGVKRNYQTQLPASHKTTSFSSVCSIRGKSQATVTNASSVWSRKPIILTETAIISRKHADDNTTKSSTWGTPYPKILQDGAIENFRPQEVHEKVTYAEPLSPPNEQEAHNETFVDQEEEDDWNNVAGELTEEKTVESVVSYEVEPGLSSKLHVNDDIIQHQFQTTPSLTPYHEGRTEELCGFSVESDKDWPCQMLAAEQEWKEPQAQNDAFVEKEYIDEKVEHVKEETSDSETEAVLEPTYESRTSSPLSECEPEESVFNQVTDLSQDENILKEEAFEIKQEKSSSMVGTNEMEVEDKLYPDGEEMDTYDSVMERKVDLKTDDDIKKHETNKKHAEPEEDVSVRDEGHNTKETRQDFATNVQQDDNMASSLIDAQVDYRQHAAPGEEHSPLPDDEEDENDEEDDSPNVSISWRTEVESDSYALDNTLADPRPLIRYKSDDTDANTQASHMDESESSEGEQEKKVGETGTGEWSEDKSKKFGTMEDLCEEVEGEALDEEYDLGYAHIEDRDVGNGMTVSEHTTPVNDDEDTEEMIEKVDEGQSDEESEQFANPMVPTYVDYDEELETDRLVEQELENLSTDSYSVRFAFDDSEAVLPLQDKSETEMTEQEESGKTKMEDMSSCVEPDMTVNHELRSSTAIIDQQYENLYFSELSVAVPQIDNLADEEVHDEEEEAVDAPEKEEEDEHNMSMVTHADVTEDQPIFSDFISRPDMEEINNSEDPKSTLHLTDPFTDMKEATPAEAFSVPQEHVVNDVADCQAYPEVQETAEWEVLKNPSEDFEIRDQNEDDVNYDNALKSAESYLLDDGGTDEGAMTHEEEPLEISPDSVPDENDIFVVKNSTELLNKNGNDSGLHEFFSSGVNNDIWLSSLETGATFQPDDAYNEAAEQTNKNLGFGDSVVWGNLENSNVVNGKSRVDIDSSKELEHKKEQEVKKMLCGNVKMGLVQSEEFEVKGESWSFGEESL</sequence>
<feature type="compositionally biased region" description="Basic and acidic residues" evidence="5">
    <location>
        <begin position="725"/>
        <end position="740"/>
    </location>
</feature>
<dbReference type="SUPFAM" id="SSF64593">
    <property type="entry name" value="Intermediate filament protein, coiled coil region"/>
    <property type="match status" value="2"/>
</dbReference>
<feature type="region of interest" description="Disordered" evidence="5">
    <location>
        <begin position="1015"/>
        <end position="1036"/>
    </location>
</feature>
<feature type="region of interest" description="Disordered" evidence="5">
    <location>
        <begin position="859"/>
        <end position="903"/>
    </location>
</feature>
<keyword evidence="2 4" id="KW-0175">Coiled coil</keyword>
<dbReference type="GO" id="GO:0005882">
    <property type="term" value="C:intermediate filament"/>
    <property type="evidence" value="ECO:0007669"/>
    <property type="project" value="UniProtKB-KW"/>
</dbReference>
<evidence type="ECO:0000313" key="7">
    <source>
        <dbReference type="EMBL" id="CAK6974994.1"/>
    </source>
</evidence>
<protein>
    <submittedName>
        <fullName evidence="7">Nestin</fullName>
    </submittedName>
</protein>
<reference evidence="7 8" key="1">
    <citation type="submission" date="2024-01" db="EMBL/GenBank/DDBJ databases">
        <authorList>
            <person name="Alioto T."/>
            <person name="Alioto T."/>
            <person name="Gomez Garrido J."/>
        </authorList>
    </citation>
    <scope>NUCLEOTIDE SEQUENCE [LARGE SCALE GENOMIC DNA]</scope>
</reference>
<feature type="coiled-coil region" evidence="4">
    <location>
        <begin position="22"/>
        <end position="84"/>
    </location>
</feature>
<feature type="compositionally biased region" description="Acidic residues" evidence="5">
    <location>
        <begin position="741"/>
        <end position="754"/>
    </location>
</feature>
<name>A0AAV1PTS6_SCOSC</name>
<evidence type="ECO:0000256" key="3">
    <source>
        <dbReference type="RuleBase" id="RU000685"/>
    </source>
</evidence>